<proteinExistence type="predicted"/>
<sequence>MVNTDRCQEALIYLKSISIKDMNTYMIALKLYKKIKSNDPSETFDSMSMTQFISKHLVHPIDERYLHHSMILFYTGNNMAYLAKQYYQENYAFFSIGSNLDIHMMQELINEVLVGDNQACSDIFKCVPKRERYPHELLVRMRAISDELPHDEELKRILNRSWAFVTKPKFLSPSTIEFLDKNIVSSLDTFHKWA</sequence>
<name>F4PL37_CACFS</name>
<gene>
    <name evidence="1" type="ORF">DFA_05391</name>
</gene>
<organism evidence="1 2">
    <name type="scientific">Cavenderia fasciculata</name>
    <name type="common">Slime mold</name>
    <name type="synonym">Dictyostelium fasciculatum</name>
    <dbReference type="NCBI Taxonomy" id="261658"/>
    <lineage>
        <taxon>Eukaryota</taxon>
        <taxon>Amoebozoa</taxon>
        <taxon>Evosea</taxon>
        <taxon>Eumycetozoa</taxon>
        <taxon>Dictyostelia</taxon>
        <taxon>Acytosteliales</taxon>
        <taxon>Cavenderiaceae</taxon>
        <taxon>Cavenderia</taxon>
    </lineage>
</organism>
<dbReference type="AlphaFoldDB" id="F4PL37"/>
<evidence type="ECO:0000313" key="2">
    <source>
        <dbReference type="Proteomes" id="UP000007797"/>
    </source>
</evidence>
<dbReference type="GeneID" id="14875034"/>
<keyword evidence="2" id="KW-1185">Reference proteome</keyword>
<dbReference type="EMBL" id="GL883008">
    <property type="protein sequence ID" value="EGG23259.1"/>
    <property type="molecule type" value="Genomic_DNA"/>
</dbReference>
<evidence type="ECO:0000313" key="1">
    <source>
        <dbReference type="EMBL" id="EGG23259.1"/>
    </source>
</evidence>
<dbReference type="KEGG" id="dfa:DFA_05391"/>
<reference evidence="2" key="1">
    <citation type="journal article" date="2011" name="Genome Res.">
        <title>Phylogeny-wide analysis of social amoeba genomes highlights ancient origins for complex intercellular communication.</title>
        <authorList>
            <person name="Heidel A.J."/>
            <person name="Lawal H.M."/>
            <person name="Felder M."/>
            <person name="Schilde C."/>
            <person name="Helps N.R."/>
            <person name="Tunggal B."/>
            <person name="Rivero F."/>
            <person name="John U."/>
            <person name="Schleicher M."/>
            <person name="Eichinger L."/>
            <person name="Platzer M."/>
            <person name="Noegel A.A."/>
            <person name="Schaap P."/>
            <person name="Gloeckner G."/>
        </authorList>
    </citation>
    <scope>NUCLEOTIDE SEQUENCE [LARGE SCALE GENOMIC DNA]</scope>
    <source>
        <strain evidence="2">SH3</strain>
    </source>
</reference>
<dbReference type="RefSeq" id="XP_004361110.1">
    <property type="nucleotide sequence ID" value="XM_004361053.1"/>
</dbReference>
<accession>F4PL37</accession>
<protein>
    <submittedName>
        <fullName evidence="1">Uncharacterized protein</fullName>
    </submittedName>
</protein>
<dbReference type="Proteomes" id="UP000007797">
    <property type="component" value="Unassembled WGS sequence"/>
</dbReference>